<feature type="region of interest" description="Disordered" evidence="1">
    <location>
        <begin position="97"/>
        <end position="185"/>
    </location>
</feature>
<gene>
    <name evidence="2" type="ORF">F511_36955</name>
</gene>
<name>A0A2Z7BDM0_9LAMI</name>
<proteinExistence type="predicted"/>
<feature type="compositionally biased region" description="Low complexity" evidence="1">
    <location>
        <begin position="135"/>
        <end position="145"/>
    </location>
</feature>
<evidence type="ECO:0000313" key="3">
    <source>
        <dbReference type="Proteomes" id="UP000250235"/>
    </source>
</evidence>
<reference evidence="2 3" key="1">
    <citation type="journal article" date="2015" name="Proc. Natl. Acad. Sci. U.S.A.">
        <title>The resurrection genome of Boea hygrometrica: A blueprint for survival of dehydration.</title>
        <authorList>
            <person name="Xiao L."/>
            <person name="Yang G."/>
            <person name="Zhang L."/>
            <person name="Yang X."/>
            <person name="Zhao S."/>
            <person name="Ji Z."/>
            <person name="Zhou Q."/>
            <person name="Hu M."/>
            <person name="Wang Y."/>
            <person name="Chen M."/>
            <person name="Xu Y."/>
            <person name="Jin H."/>
            <person name="Xiao X."/>
            <person name="Hu G."/>
            <person name="Bao F."/>
            <person name="Hu Y."/>
            <person name="Wan P."/>
            <person name="Li L."/>
            <person name="Deng X."/>
            <person name="Kuang T."/>
            <person name="Xiang C."/>
            <person name="Zhu J.K."/>
            <person name="Oliver M.J."/>
            <person name="He Y."/>
        </authorList>
    </citation>
    <scope>NUCLEOTIDE SEQUENCE [LARGE SCALE GENOMIC DNA]</scope>
    <source>
        <strain evidence="3">cv. XS01</strain>
    </source>
</reference>
<protein>
    <submittedName>
        <fullName evidence="2">Uncharacterized protein</fullName>
    </submittedName>
</protein>
<dbReference type="EMBL" id="KV006426">
    <property type="protein sequence ID" value="KZV32583.1"/>
    <property type="molecule type" value="Genomic_DNA"/>
</dbReference>
<feature type="region of interest" description="Disordered" evidence="1">
    <location>
        <begin position="1"/>
        <end position="39"/>
    </location>
</feature>
<dbReference type="AlphaFoldDB" id="A0A2Z7BDM0"/>
<feature type="compositionally biased region" description="Polar residues" evidence="1">
    <location>
        <begin position="103"/>
        <end position="124"/>
    </location>
</feature>
<organism evidence="2 3">
    <name type="scientific">Dorcoceras hygrometricum</name>
    <dbReference type="NCBI Taxonomy" id="472368"/>
    <lineage>
        <taxon>Eukaryota</taxon>
        <taxon>Viridiplantae</taxon>
        <taxon>Streptophyta</taxon>
        <taxon>Embryophyta</taxon>
        <taxon>Tracheophyta</taxon>
        <taxon>Spermatophyta</taxon>
        <taxon>Magnoliopsida</taxon>
        <taxon>eudicotyledons</taxon>
        <taxon>Gunneridae</taxon>
        <taxon>Pentapetalae</taxon>
        <taxon>asterids</taxon>
        <taxon>lamiids</taxon>
        <taxon>Lamiales</taxon>
        <taxon>Gesneriaceae</taxon>
        <taxon>Didymocarpoideae</taxon>
        <taxon>Trichosporeae</taxon>
        <taxon>Loxocarpinae</taxon>
        <taxon>Dorcoceras</taxon>
    </lineage>
</organism>
<accession>A0A2Z7BDM0</accession>
<dbReference type="Proteomes" id="UP000250235">
    <property type="component" value="Unassembled WGS sequence"/>
</dbReference>
<evidence type="ECO:0000313" key="2">
    <source>
        <dbReference type="EMBL" id="KZV32583.1"/>
    </source>
</evidence>
<sequence length="185" mass="20851">MDIEEGLKNRRSRVQPPVVQGSRPNVPWVQPPQFPQSSQQLSGLVLTTDKHMRKLSKINHSAHGGYHPSREMRVRYCRSPSHPGKKINNYNKLEELLKRSPTLPRTSKTTTGNDGKSPESSRLNSVVLPNRRNTRTAATSRSSTSQLQLLKLVRVGRASQEESNATSHEQNNHRKRREIAGKAHG</sequence>
<keyword evidence="3" id="KW-1185">Reference proteome</keyword>
<evidence type="ECO:0000256" key="1">
    <source>
        <dbReference type="SAM" id="MobiDB-lite"/>
    </source>
</evidence>